<evidence type="ECO:0000313" key="1">
    <source>
        <dbReference type="EMBL" id="KND90131.1"/>
    </source>
</evidence>
<sequence>MVVAVEQGTRCLRPAFILTRAGAEELPWLTTAWQGAVHSGARDAAAQWADSNFLVPLYLHPNLSPNNLRDAPPHRRFLVGPRGIHPVALSPHPSDPFEVAPLLSPPLLPSLPPHLRIVFSLRNQQTRPRNPANPLAVFVGPWSPASCTRTNFCCFATRQAQPAAPGASKRKTAKVCFRAENLPLFLPLTSSSPVFKSLQPQSRPHHVLCLHCQPPQPPSSHLSHLPSTTWEITKRKALEHVDAHVYRSSAAAPEREKRIPLEFHTSSRTSARPLFTTLTRAVATLVKSLHAHCRENSIPPTSSLHQHVFLRKSTECR</sequence>
<dbReference type="Proteomes" id="UP000036947">
    <property type="component" value="Unassembled WGS sequence"/>
</dbReference>
<proteinExistence type="predicted"/>
<protein>
    <submittedName>
        <fullName evidence="1">Uncharacterized protein</fullName>
    </submittedName>
</protein>
<reference evidence="1 2" key="1">
    <citation type="journal article" date="2015" name="BMC Genomics">
        <title>The genome of the truffle-parasite Tolypocladium ophioglossoides and the evolution of antifungal peptaibiotics.</title>
        <authorList>
            <person name="Quandt C.A."/>
            <person name="Bushley K.E."/>
            <person name="Spatafora J.W."/>
        </authorList>
    </citation>
    <scope>NUCLEOTIDE SEQUENCE [LARGE SCALE GENOMIC DNA]</scope>
    <source>
        <strain evidence="1 2">CBS 100239</strain>
    </source>
</reference>
<accession>A0A0L0N7U9</accession>
<dbReference type="AlphaFoldDB" id="A0A0L0N7U9"/>
<comment type="caution">
    <text evidence="1">The sequence shown here is derived from an EMBL/GenBank/DDBJ whole genome shotgun (WGS) entry which is preliminary data.</text>
</comment>
<dbReference type="EMBL" id="LFRF01000014">
    <property type="protein sequence ID" value="KND90131.1"/>
    <property type="molecule type" value="Genomic_DNA"/>
</dbReference>
<organism evidence="1 2">
    <name type="scientific">Tolypocladium ophioglossoides (strain CBS 100239)</name>
    <name type="common">Snaketongue truffleclub</name>
    <name type="synonym">Elaphocordyceps ophioglossoides</name>
    <dbReference type="NCBI Taxonomy" id="1163406"/>
    <lineage>
        <taxon>Eukaryota</taxon>
        <taxon>Fungi</taxon>
        <taxon>Dikarya</taxon>
        <taxon>Ascomycota</taxon>
        <taxon>Pezizomycotina</taxon>
        <taxon>Sordariomycetes</taxon>
        <taxon>Hypocreomycetidae</taxon>
        <taxon>Hypocreales</taxon>
        <taxon>Ophiocordycipitaceae</taxon>
        <taxon>Tolypocladium</taxon>
    </lineage>
</organism>
<keyword evidence="2" id="KW-1185">Reference proteome</keyword>
<evidence type="ECO:0000313" key="2">
    <source>
        <dbReference type="Proteomes" id="UP000036947"/>
    </source>
</evidence>
<name>A0A0L0N7U9_TOLOC</name>
<gene>
    <name evidence="1" type="ORF">TOPH_05243</name>
</gene>